<evidence type="ECO:0000256" key="5">
    <source>
        <dbReference type="SAM" id="MobiDB-lite"/>
    </source>
</evidence>
<dbReference type="EMBL" id="ABEU02000003">
    <property type="protein sequence ID" value="PNR57026.1"/>
    <property type="molecule type" value="Genomic_DNA"/>
</dbReference>
<proteinExistence type="predicted"/>
<evidence type="ECO:0000256" key="2">
    <source>
        <dbReference type="ARBA" id="ARBA00022763"/>
    </source>
</evidence>
<keyword evidence="10" id="KW-1185">Reference proteome</keyword>
<dbReference type="STRING" id="3218.A0A2K1KTE1"/>
<dbReference type="Gramene" id="Pp3c3_5070V3.2">
    <property type="protein sequence ID" value="PAC:32943728.CDS.1"/>
    <property type="gene ID" value="Pp3c3_5070"/>
</dbReference>
<evidence type="ECO:0000256" key="4">
    <source>
        <dbReference type="ARBA" id="ARBA00023242"/>
    </source>
</evidence>
<gene>
    <name evidence="8" type="ORF">PHYPA_004019</name>
</gene>
<feature type="compositionally biased region" description="Basic residues" evidence="5">
    <location>
        <begin position="422"/>
        <end position="437"/>
    </location>
</feature>
<dbReference type="InterPro" id="IPR024593">
    <property type="entry name" value="DUF3444"/>
</dbReference>
<dbReference type="InterPro" id="IPR038051">
    <property type="entry name" value="XRCC4-like_N_sf"/>
</dbReference>
<dbReference type="Pfam" id="PF11926">
    <property type="entry name" value="DUF3444"/>
    <property type="match status" value="1"/>
</dbReference>
<dbReference type="EnsemblPlants" id="Pp3c3_5070V3.3">
    <property type="protein sequence ID" value="PAC:32943729.CDS.1"/>
    <property type="gene ID" value="Pp3c3_5070"/>
</dbReference>
<feature type="region of interest" description="Disordered" evidence="5">
    <location>
        <begin position="171"/>
        <end position="275"/>
    </location>
</feature>
<evidence type="ECO:0000313" key="10">
    <source>
        <dbReference type="Proteomes" id="UP000006727"/>
    </source>
</evidence>
<feature type="region of interest" description="Disordered" evidence="5">
    <location>
        <begin position="335"/>
        <end position="379"/>
    </location>
</feature>
<accession>A0A2K1KTE1</accession>
<dbReference type="Pfam" id="PF06632">
    <property type="entry name" value="XRCC4"/>
    <property type="match status" value="1"/>
</dbReference>
<dbReference type="PANTHER" id="PTHR45089">
    <property type="entry name" value="DNAJ HEAT SHOCK AMINO-TERMINAL DOMAIN PROTEIN-RELATED"/>
    <property type="match status" value="1"/>
</dbReference>
<dbReference type="InParanoid" id="A0A2K1KTE1"/>
<dbReference type="PaxDb" id="3218-PP1S1_728V6.1"/>
<sequence>MARVGNLTCVRFDNVVRHGGIHNAPHLFVKGTWLPSAFSISVHDGSLAWTGKADKDFILNHAGKLGMTESEYVDTMQCYFSEQQPDATYELRRTTNSSAELRCYKESSPELVLRFPMSTNSDQTVAIDMVQLLLDAYHQVDEVLAKKIRAHDREIAAKELALASLKNQLEERGKSAAPNGYTNGQPNDEEEGAGGLILFGEASSRGKRKSGGSNVETSSRKRMSTLVKTSDALPLYQKPGSPEASGDDDLLEKQSSPSAVRPPLSALGYKQPAAAEERHTSFKGLFDEIGAEANKERSNVAFKPTLSDETQTTPKKPFLDHFSDATTVLVSKDNLDPASVSGRKGGGKYQGRSGGRAGGKVSKKYPPPPSVENSVEDQVEDVVEKSIKCVDNIVSTPLSTAVKPRGAAPTSAKKSTASKSSSKAKKSGPKSGKRKSKPVVAMEETSLEVSEKVDASEEAEVNAKPEDEDTDRIIAVQSAEFHDFDQTRTESDFKAGDFWALYDDQDSMPRFYARVLEIITDGSFQVQVQWLEPYKPSLPANGLVKTAHLSASCGEFTLGTLGHENALQNLGAFSHKIKVGEEAKKMVKYFPRTDEIWALYRHWDKKQVKKDDQDELKYSYDLVQVKSTPSPAEGVDVVPLAKVAGFKSLFTVADAGKFTISYKQLQARFSHCIPAIKLSCAESPGTPVGSFELDPASTPTEYLGIGDSS</sequence>
<dbReference type="EnsemblPlants" id="Pp3c3_5070V3.1">
    <property type="protein sequence ID" value="PAC:32943727.CDS.1"/>
    <property type="gene ID" value="Pp3c3_5070"/>
</dbReference>
<protein>
    <submittedName>
        <fullName evidence="8 9">Uncharacterized protein</fullName>
    </submittedName>
</protein>
<dbReference type="InterPro" id="IPR053961">
    <property type="entry name" value="XRCC4_N"/>
</dbReference>
<name>A0A2K1KTE1_PHYPA</name>
<dbReference type="GO" id="GO:0006303">
    <property type="term" value="P:double-strand break repair via nonhomologous end joining"/>
    <property type="evidence" value="ECO:0007669"/>
    <property type="project" value="UniProtKB-ARBA"/>
</dbReference>
<organism evidence="8">
    <name type="scientific">Physcomitrium patens</name>
    <name type="common">Spreading-leaved earth moss</name>
    <name type="synonym">Physcomitrella patens</name>
    <dbReference type="NCBI Taxonomy" id="3218"/>
    <lineage>
        <taxon>Eukaryota</taxon>
        <taxon>Viridiplantae</taxon>
        <taxon>Streptophyta</taxon>
        <taxon>Embryophyta</taxon>
        <taxon>Bryophyta</taxon>
        <taxon>Bryophytina</taxon>
        <taxon>Bryopsida</taxon>
        <taxon>Funariidae</taxon>
        <taxon>Funariales</taxon>
        <taxon>Funariaceae</taxon>
        <taxon>Physcomitrium</taxon>
    </lineage>
</organism>
<evidence type="ECO:0000256" key="3">
    <source>
        <dbReference type="ARBA" id="ARBA00023204"/>
    </source>
</evidence>
<dbReference type="Gramene" id="Pp3c3_5070V3.3">
    <property type="protein sequence ID" value="PAC:32943729.CDS.1"/>
    <property type="gene ID" value="Pp3c3_5070"/>
</dbReference>
<reference evidence="9" key="3">
    <citation type="submission" date="2020-12" db="UniProtKB">
        <authorList>
            <consortium name="EnsemblPlants"/>
        </authorList>
    </citation>
    <scope>IDENTIFICATION</scope>
</reference>
<dbReference type="Proteomes" id="UP000006727">
    <property type="component" value="Chromosome 3"/>
</dbReference>
<dbReference type="GO" id="GO:0005634">
    <property type="term" value="C:nucleus"/>
    <property type="evidence" value="ECO:0007669"/>
    <property type="project" value="UniProtKB-SubCell"/>
</dbReference>
<comment type="subcellular location">
    <subcellularLocation>
        <location evidence="1">Nucleus</location>
    </subcellularLocation>
</comment>
<evidence type="ECO:0000313" key="9">
    <source>
        <dbReference type="EnsemblPlants" id="PAC:32943727.CDS.1"/>
    </source>
</evidence>
<evidence type="ECO:0000313" key="8">
    <source>
        <dbReference type="EMBL" id="PNR57026.1"/>
    </source>
</evidence>
<keyword evidence="3" id="KW-0234">DNA repair</keyword>
<feature type="compositionally biased region" description="Basic and acidic residues" evidence="5">
    <location>
        <begin position="449"/>
        <end position="465"/>
    </location>
</feature>
<dbReference type="Gramene" id="Pp3c3_5070V3.1">
    <property type="protein sequence ID" value="PAC:32943727.CDS.1"/>
    <property type="gene ID" value="Pp3c3_5070"/>
</dbReference>
<feature type="region of interest" description="Disordered" evidence="5">
    <location>
        <begin position="400"/>
        <end position="467"/>
    </location>
</feature>
<dbReference type="EnsemblPlants" id="Pp3c3_5070V3.2">
    <property type="protein sequence ID" value="PAC:32943728.CDS.1"/>
    <property type="gene ID" value="Pp3c3_5070"/>
</dbReference>
<evidence type="ECO:0000256" key="1">
    <source>
        <dbReference type="ARBA" id="ARBA00004123"/>
    </source>
</evidence>
<evidence type="ECO:0000259" key="7">
    <source>
        <dbReference type="Pfam" id="PF11926"/>
    </source>
</evidence>
<dbReference type="PANTHER" id="PTHR45089:SF24">
    <property type="entry name" value="DNAJ HEAT SHOCK N-TERMINAL DOMAIN-CONTAINING PROTEIN"/>
    <property type="match status" value="1"/>
</dbReference>
<feature type="domain" description="DUF3444" evidence="7">
    <location>
        <begin position="473"/>
        <end position="680"/>
    </location>
</feature>
<reference evidence="8 10" key="2">
    <citation type="journal article" date="2018" name="Plant J.">
        <title>The Physcomitrella patens chromosome-scale assembly reveals moss genome structure and evolution.</title>
        <authorList>
            <person name="Lang D."/>
            <person name="Ullrich K.K."/>
            <person name="Murat F."/>
            <person name="Fuchs J."/>
            <person name="Jenkins J."/>
            <person name="Haas F.B."/>
            <person name="Piednoel M."/>
            <person name="Gundlach H."/>
            <person name="Van Bel M."/>
            <person name="Meyberg R."/>
            <person name="Vives C."/>
            <person name="Morata J."/>
            <person name="Symeonidi A."/>
            <person name="Hiss M."/>
            <person name="Muchero W."/>
            <person name="Kamisugi Y."/>
            <person name="Saleh O."/>
            <person name="Blanc G."/>
            <person name="Decker E.L."/>
            <person name="van Gessel N."/>
            <person name="Grimwood J."/>
            <person name="Hayes R.D."/>
            <person name="Graham S.W."/>
            <person name="Gunter L.E."/>
            <person name="McDaniel S.F."/>
            <person name="Hoernstein S.N.W."/>
            <person name="Larsson A."/>
            <person name="Li F.W."/>
            <person name="Perroud P.F."/>
            <person name="Phillips J."/>
            <person name="Ranjan P."/>
            <person name="Rokshar D.S."/>
            <person name="Rothfels C.J."/>
            <person name="Schneider L."/>
            <person name="Shu S."/>
            <person name="Stevenson D.W."/>
            <person name="Thummler F."/>
            <person name="Tillich M."/>
            <person name="Villarreal Aguilar J.C."/>
            <person name="Widiez T."/>
            <person name="Wong G.K."/>
            <person name="Wymore A."/>
            <person name="Zhang Y."/>
            <person name="Zimmer A.D."/>
            <person name="Quatrano R.S."/>
            <person name="Mayer K.F.X."/>
            <person name="Goodstein D."/>
            <person name="Casacuberta J.M."/>
            <person name="Vandepoele K."/>
            <person name="Reski R."/>
            <person name="Cuming A.C."/>
            <person name="Tuskan G.A."/>
            <person name="Maumus F."/>
            <person name="Salse J."/>
            <person name="Schmutz J."/>
            <person name="Rensing S.A."/>
        </authorList>
    </citation>
    <scope>NUCLEOTIDE SEQUENCE [LARGE SCALE GENOMIC DNA]</scope>
    <source>
        <strain evidence="9 10">cv. Gransden 2004</strain>
    </source>
</reference>
<evidence type="ECO:0000259" key="6">
    <source>
        <dbReference type="Pfam" id="PF06632"/>
    </source>
</evidence>
<feature type="domain" description="XRCC4 N-terminal" evidence="6">
    <location>
        <begin position="27"/>
        <end position="108"/>
    </location>
</feature>
<keyword evidence="4" id="KW-0539">Nucleus</keyword>
<dbReference type="Gene3D" id="2.170.210.10">
    <property type="entry name" value="DNA double-strand break repair and VJ recombination XRCC4, N-terminal"/>
    <property type="match status" value="1"/>
</dbReference>
<dbReference type="AlphaFoldDB" id="A0A2K1KTE1"/>
<feature type="compositionally biased region" description="Low complexity" evidence="5">
    <location>
        <begin position="406"/>
        <end position="421"/>
    </location>
</feature>
<reference evidence="8 10" key="1">
    <citation type="journal article" date="2008" name="Science">
        <title>The Physcomitrella genome reveals evolutionary insights into the conquest of land by plants.</title>
        <authorList>
            <person name="Rensing S."/>
            <person name="Lang D."/>
            <person name="Zimmer A."/>
            <person name="Terry A."/>
            <person name="Salamov A."/>
            <person name="Shapiro H."/>
            <person name="Nishiyama T."/>
            <person name="Perroud P.-F."/>
            <person name="Lindquist E."/>
            <person name="Kamisugi Y."/>
            <person name="Tanahashi T."/>
            <person name="Sakakibara K."/>
            <person name="Fujita T."/>
            <person name="Oishi K."/>
            <person name="Shin-I T."/>
            <person name="Kuroki Y."/>
            <person name="Toyoda A."/>
            <person name="Suzuki Y."/>
            <person name="Hashimoto A."/>
            <person name="Yamaguchi K."/>
            <person name="Sugano A."/>
            <person name="Kohara Y."/>
            <person name="Fujiyama A."/>
            <person name="Anterola A."/>
            <person name="Aoki S."/>
            <person name="Ashton N."/>
            <person name="Barbazuk W.B."/>
            <person name="Barker E."/>
            <person name="Bennetzen J."/>
            <person name="Bezanilla M."/>
            <person name="Blankenship R."/>
            <person name="Cho S.H."/>
            <person name="Dutcher S."/>
            <person name="Estelle M."/>
            <person name="Fawcett J.A."/>
            <person name="Gundlach H."/>
            <person name="Hanada K."/>
            <person name="Heyl A."/>
            <person name="Hicks K.A."/>
            <person name="Hugh J."/>
            <person name="Lohr M."/>
            <person name="Mayer K."/>
            <person name="Melkozernov A."/>
            <person name="Murata T."/>
            <person name="Nelson D."/>
            <person name="Pils B."/>
            <person name="Prigge M."/>
            <person name="Reiss B."/>
            <person name="Renner T."/>
            <person name="Rombauts S."/>
            <person name="Rushton P."/>
            <person name="Sanderfoot A."/>
            <person name="Schween G."/>
            <person name="Shiu S.-H."/>
            <person name="Stueber K."/>
            <person name="Theodoulou F.L."/>
            <person name="Tu H."/>
            <person name="Van de Peer Y."/>
            <person name="Verrier P.J."/>
            <person name="Waters E."/>
            <person name="Wood A."/>
            <person name="Yang L."/>
            <person name="Cove D."/>
            <person name="Cuming A."/>
            <person name="Hasebe M."/>
            <person name="Lucas S."/>
            <person name="Mishler D.B."/>
            <person name="Reski R."/>
            <person name="Grigoriev I."/>
            <person name="Quatrano R.S."/>
            <person name="Boore J.L."/>
        </authorList>
    </citation>
    <scope>NUCLEOTIDE SEQUENCE [LARGE SCALE GENOMIC DNA]</scope>
    <source>
        <strain evidence="9 10">cv. Gransden 2004</strain>
    </source>
</reference>
<feature type="compositionally biased region" description="Gly residues" evidence="5">
    <location>
        <begin position="343"/>
        <end position="358"/>
    </location>
</feature>
<keyword evidence="2" id="KW-0227">DNA damage</keyword>